<dbReference type="Gramene" id="RZC47211">
    <property type="protein sequence ID" value="RZC47211"/>
    <property type="gene ID" value="C5167_040158"/>
</dbReference>
<gene>
    <name evidence="1" type="ORF">C5167_040158</name>
</gene>
<keyword evidence="2" id="KW-1185">Reference proteome</keyword>
<dbReference type="Proteomes" id="UP000316621">
    <property type="component" value="Chromosome 1"/>
</dbReference>
<sequence>MEGRFMEERFVEGFLVLSNRIIKTRSSQKIKHAIGRFPQSKAEMAQRMEGMRQLEVMYTLKPMQIKTVEKLCSQYMKDT</sequence>
<accession>A0A4Y7IHM3</accession>
<evidence type="ECO:0000313" key="2">
    <source>
        <dbReference type="Proteomes" id="UP000316621"/>
    </source>
</evidence>
<reference evidence="1 2" key="1">
    <citation type="journal article" date="2018" name="Science">
        <title>The opium poppy genome and morphinan production.</title>
        <authorList>
            <person name="Guo L."/>
            <person name="Winzer T."/>
            <person name="Yang X."/>
            <person name="Li Y."/>
            <person name="Ning Z."/>
            <person name="He Z."/>
            <person name="Teodor R."/>
            <person name="Lu Y."/>
            <person name="Bowser T.A."/>
            <person name="Graham I.A."/>
            <person name="Ye K."/>
        </authorList>
    </citation>
    <scope>NUCLEOTIDE SEQUENCE [LARGE SCALE GENOMIC DNA]</scope>
    <source>
        <strain evidence="2">cv. HN1</strain>
        <tissue evidence="1">Leaves</tissue>
    </source>
</reference>
<dbReference type="AlphaFoldDB" id="A0A4Y7IHM3"/>
<dbReference type="EMBL" id="CM010715">
    <property type="protein sequence ID" value="RZC47211.1"/>
    <property type="molecule type" value="Genomic_DNA"/>
</dbReference>
<proteinExistence type="predicted"/>
<protein>
    <submittedName>
        <fullName evidence="1">Uncharacterized protein</fullName>
    </submittedName>
</protein>
<organism evidence="1 2">
    <name type="scientific">Papaver somniferum</name>
    <name type="common">Opium poppy</name>
    <dbReference type="NCBI Taxonomy" id="3469"/>
    <lineage>
        <taxon>Eukaryota</taxon>
        <taxon>Viridiplantae</taxon>
        <taxon>Streptophyta</taxon>
        <taxon>Embryophyta</taxon>
        <taxon>Tracheophyta</taxon>
        <taxon>Spermatophyta</taxon>
        <taxon>Magnoliopsida</taxon>
        <taxon>Ranunculales</taxon>
        <taxon>Papaveraceae</taxon>
        <taxon>Papaveroideae</taxon>
        <taxon>Papaver</taxon>
    </lineage>
</organism>
<evidence type="ECO:0000313" key="1">
    <source>
        <dbReference type="EMBL" id="RZC47211.1"/>
    </source>
</evidence>
<name>A0A4Y7IHM3_PAPSO</name>